<keyword evidence="2" id="KW-1185">Reference proteome</keyword>
<accession>A0ABX2ANA1</accession>
<reference evidence="1 2" key="1">
    <citation type="submission" date="2020-05" db="EMBL/GenBank/DDBJ databases">
        <title>Distinct polysaccharide utilization as determinants for interspecies competition between intestinal Prevotella spp.</title>
        <authorList>
            <person name="Galvez E.J.C."/>
            <person name="Iljazovic A."/>
            <person name="Strowig T."/>
        </authorList>
    </citation>
    <scope>NUCLEOTIDE SEQUENCE [LARGE SCALE GENOMIC DNA]</scope>
    <source>
        <strain evidence="1 2">PMUR</strain>
    </source>
</reference>
<organism evidence="1 2">
    <name type="scientific">Xylanibacter muris</name>
    <dbReference type="NCBI Taxonomy" id="2736290"/>
    <lineage>
        <taxon>Bacteria</taxon>
        <taxon>Pseudomonadati</taxon>
        <taxon>Bacteroidota</taxon>
        <taxon>Bacteroidia</taxon>
        <taxon>Bacteroidales</taxon>
        <taxon>Prevotellaceae</taxon>
        <taxon>Xylanibacter</taxon>
    </lineage>
</organism>
<proteinExistence type="predicted"/>
<protein>
    <submittedName>
        <fullName evidence="1">Uncharacterized protein</fullName>
    </submittedName>
</protein>
<comment type="caution">
    <text evidence="1">The sequence shown here is derived from an EMBL/GenBank/DDBJ whole genome shotgun (WGS) entry which is preliminary data.</text>
</comment>
<dbReference type="RefSeq" id="WP_172274705.1">
    <property type="nucleotide sequence ID" value="NZ_CASGMU010000005.1"/>
</dbReference>
<dbReference type="Proteomes" id="UP000714420">
    <property type="component" value="Unassembled WGS sequence"/>
</dbReference>
<gene>
    <name evidence="1" type="ORF">HPS56_04780</name>
</gene>
<evidence type="ECO:0000313" key="1">
    <source>
        <dbReference type="EMBL" id="NPD91675.1"/>
    </source>
</evidence>
<sequence>MNDEIKEWKTQTVKNKVAGVLMMDGVSFNYTEENGIMFTAPESYVKCLVYRLKVVFGCRRKPIIEEY</sequence>
<dbReference type="EMBL" id="JABKKF010000003">
    <property type="protein sequence ID" value="NPD91675.1"/>
    <property type="molecule type" value="Genomic_DNA"/>
</dbReference>
<name>A0ABX2ANA1_9BACT</name>
<evidence type="ECO:0000313" key="2">
    <source>
        <dbReference type="Proteomes" id="UP000714420"/>
    </source>
</evidence>